<dbReference type="Proteomes" id="UP001597102">
    <property type="component" value="Unassembled WGS sequence"/>
</dbReference>
<proteinExistence type="predicted"/>
<feature type="transmembrane region" description="Helical" evidence="1">
    <location>
        <begin position="35"/>
        <end position="52"/>
    </location>
</feature>
<dbReference type="RefSeq" id="WP_379089456.1">
    <property type="nucleotide sequence ID" value="NZ_JBHTJO010000001.1"/>
</dbReference>
<sequence length="73" mass="8311">MSDMSETSSRPTLIYPMGKTRQVEIAADEEWRERLPVPLSLVVTVICLPLMLRYRLFRNGKPETAVQPAAHGR</sequence>
<reference evidence="3" key="1">
    <citation type="journal article" date="2019" name="Int. J. Syst. Evol. Microbiol.">
        <title>The Global Catalogue of Microorganisms (GCM) 10K type strain sequencing project: providing services to taxonomists for standard genome sequencing and annotation.</title>
        <authorList>
            <consortium name="The Broad Institute Genomics Platform"/>
            <consortium name="The Broad Institute Genome Sequencing Center for Infectious Disease"/>
            <person name="Wu L."/>
            <person name="Ma J."/>
        </authorList>
    </citation>
    <scope>NUCLEOTIDE SEQUENCE [LARGE SCALE GENOMIC DNA]</scope>
    <source>
        <strain evidence="3">CCUG 61697</strain>
    </source>
</reference>
<accession>A0ABW3JCD0</accession>
<keyword evidence="1" id="KW-1133">Transmembrane helix</keyword>
<organism evidence="2 3">
    <name type="scientific">Methyloligella solikamskensis</name>
    <dbReference type="NCBI Taxonomy" id="1177756"/>
    <lineage>
        <taxon>Bacteria</taxon>
        <taxon>Pseudomonadati</taxon>
        <taxon>Pseudomonadota</taxon>
        <taxon>Alphaproteobacteria</taxon>
        <taxon>Hyphomicrobiales</taxon>
        <taxon>Hyphomicrobiaceae</taxon>
        <taxon>Methyloligella</taxon>
    </lineage>
</organism>
<keyword evidence="3" id="KW-1185">Reference proteome</keyword>
<evidence type="ECO:0000313" key="2">
    <source>
        <dbReference type="EMBL" id="MFD0987453.1"/>
    </source>
</evidence>
<keyword evidence="1" id="KW-0812">Transmembrane</keyword>
<comment type="caution">
    <text evidence="2">The sequence shown here is derived from an EMBL/GenBank/DDBJ whole genome shotgun (WGS) entry which is preliminary data.</text>
</comment>
<protein>
    <submittedName>
        <fullName evidence="2">Uncharacterized protein</fullName>
    </submittedName>
</protein>
<gene>
    <name evidence="2" type="ORF">ACFQ2F_10135</name>
</gene>
<name>A0ABW3JCD0_9HYPH</name>
<evidence type="ECO:0000256" key="1">
    <source>
        <dbReference type="SAM" id="Phobius"/>
    </source>
</evidence>
<evidence type="ECO:0000313" key="3">
    <source>
        <dbReference type="Proteomes" id="UP001597102"/>
    </source>
</evidence>
<keyword evidence="1" id="KW-0472">Membrane</keyword>
<dbReference type="EMBL" id="JBHTJO010000001">
    <property type="protein sequence ID" value="MFD0987453.1"/>
    <property type="molecule type" value="Genomic_DNA"/>
</dbReference>